<dbReference type="InterPro" id="IPR014284">
    <property type="entry name" value="RNA_pol_sigma-70_dom"/>
</dbReference>
<keyword evidence="4" id="KW-0804">Transcription</keyword>
<sequence length="160" mass="19062">MRLPVQELMNMYKNNVYVAAFSICKNASDAEDVVQETFLKYYMTHKNFDDEQHIRAWLLRVAINKAKNIQASFWHRNGVPLEDYIETLSFETPESRDLFEEVMKLPEKYRVVVHLFYYEDYSVKEIARILKISESNIKVRLSRGRAMLKDALKEGWEDEQ</sequence>
<keyword evidence="2" id="KW-0805">Transcription regulation</keyword>
<dbReference type="InterPro" id="IPR036388">
    <property type="entry name" value="WH-like_DNA-bd_sf"/>
</dbReference>
<keyword evidence="3" id="KW-0731">Sigma factor</keyword>
<dbReference type="GO" id="GO:0006352">
    <property type="term" value="P:DNA-templated transcription initiation"/>
    <property type="evidence" value="ECO:0007669"/>
    <property type="project" value="InterPro"/>
</dbReference>
<evidence type="ECO:0000256" key="3">
    <source>
        <dbReference type="ARBA" id="ARBA00023082"/>
    </source>
</evidence>
<dbReference type="PANTHER" id="PTHR43133:SF60">
    <property type="entry name" value="RNA POLYMERASE SIGMA FACTOR SIGV"/>
    <property type="match status" value="1"/>
</dbReference>
<dbReference type="InterPro" id="IPR007627">
    <property type="entry name" value="RNA_pol_sigma70_r2"/>
</dbReference>
<dbReference type="OrthoDB" id="9795666at2"/>
<dbReference type="Gene3D" id="1.10.10.10">
    <property type="entry name" value="Winged helix-like DNA-binding domain superfamily/Winged helix DNA-binding domain"/>
    <property type="match status" value="1"/>
</dbReference>
<comment type="similarity">
    <text evidence="1">Belongs to the sigma-70 factor family. ECF subfamily.</text>
</comment>
<evidence type="ECO:0000259" key="5">
    <source>
        <dbReference type="Pfam" id="PF04542"/>
    </source>
</evidence>
<evidence type="ECO:0000256" key="1">
    <source>
        <dbReference type="ARBA" id="ARBA00010641"/>
    </source>
</evidence>
<reference evidence="7 8" key="1">
    <citation type="submission" date="2016-10" db="EMBL/GenBank/DDBJ databases">
        <authorList>
            <person name="de Groot N.N."/>
        </authorList>
    </citation>
    <scope>NUCLEOTIDE SEQUENCE [LARGE SCALE GENOMIC DNA]</scope>
    <source>
        <strain evidence="7 8">AR40</strain>
    </source>
</reference>
<dbReference type="RefSeq" id="WP_074758947.1">
    <property type="nucleotide sequence ID" value="NZ_FOGJ01000045.1"/>
</dbReference>
<dbReference type="EMBL" id="FOGJ01000045">
    <property type="protein sequence ID" value="SES41588.1"/>
    <property type="molecule type" value="Genomic_DNA"/>
</dbReference>
<evidence type="ECO:0000256" key="2">
    <source>
        <dbReference type="ARBA" id="ARBA00023015"/>
    </source>
</evidence>
<accession>A0A1H9X5V0</accession>
<dbReference type="InterPro" id="IPR013324">
    <property type="entry name" value="RNA_pol_sigma_r3/r4-like"/>
</dbReference>
<dbReference type="Pfam" id="PF04542">
    <property type="entry name" value="Sigma70_r2"/>
    <property type="match status" value="1"/>
</dbReference>
<protein>
    <submittedName>
        <fullName evidence="7">RNA polymerase sigma-70 factor, ECF subfamily</fullName>
    </submittedName>
</protein>
<dbReference type="eggNOG" id="COG1595">
    <property type="taxonomic scope" value="Bacteria"/>
</dbReference>
<dbReference type="InterPro" id="IPR039425">
    <property type="entry name" value="RNA_pol_sigma-70-like"/>
</dbReference>
<dbReference type="SUPFAM" id="SSF88659">
    <property type="entry name" value="Sigma3 and sigma4 domains of RNA polymerase sigma factors"/>
    <property type="match status" value="1"/>
</dbReference>
<dbReference type="GO" id="GO:0016987">
    <property type="term" value="F:sigma factor activity"/>
    <property type="evidence" value="ECO:0007669"/>
    <property type="project" value="UniProtKB-KW"/>
</dbReference>
<proteinExistence type="inferred from homology"/>
<dbReference type="Proteomes" id="UP000182584">
    <property type="component" value="Unassembled WGS sequence"/>
</dbReference>
<evidence type="ECO:0000256" key="4">
    <source>
        <dbReference type="ARBA" id="ARBA00023163"/>
    </source>
</evidence>
<evidence type="ECO:0000313" key="8">
    <source>
        <dbReference type="Proteomes" id="UP000182584"/>
    </source>
</evidence>
<evidence type="ECO:0000259" key="6">
    <source>
        <dbReference type="Pfam" id="PF08281"/>
    </source>
</evidence>
<dbReference type="AlphaFoldDB" id="A0A1H9X5V0"/>
<organism evidence="7 8">
    <name type="scientific">Butyrivibrio fibrisolvens</name>
    <dbReference type="NCBI Taxonomy" id="831"/>
    <lineage>
        <taxon>Bacteria</taxon>
        <taxon>Bacillati</taxon>
        <taxon>Bacillota</taxon>
        <taxon>Clostridia</taxon>
        <taxon>Lachnospirales</taxon>
        <taxon>Lachnospiraceae</taxon>
        <taxon>Butyrivibrio</taxon>
    </lineage>
</organism>
<dbReference type="InterPro" id="IPR013325">
    <property type="entry name" value="RNA_pol_sigma_r2"/>
</dbReference>
<dbReference type="Pfam" id="PF08281">
    <property type="entry name" value="Sigma70_r4_2"/>
    <property type="match status" value="1"/>
</dbReference>
<dbReference type="PANTHER" id="PTHR43133">
    <property type="entry name" value="RNA POLYMERASE ECF-TYPE SIGMA FACTO"/>
    <property type="match status" value="1"/>
</dbReference>
<dbReference type="GO" id="GO:0003677">
    <property type="term" value="F:DNA binding"/>
    <property type="evidence" value="ECO:0007669"/>
    <property type="project" value="InterPro"/>
</dbReference>
<name>A0A1H9X5V0_BUTFI</name>
<feature type="domain" description="RNA polymerase sigma-70 region 2" evidence="5">
    <location>
        <begin position="8"/>
        <end position="68"/>
    </location>
</feature>
<dbReference type="Gene3D" id="1.10.1740.10">
    <property type="match status" value="1"/>
</dbReference>
<dbReference type="SUPFAM" id="SSF88946">
    <property type="entry name" value="Sigma2 domain of RNA polymerase sigma factors"/>
    <property type="match status" value="1"/>
</dbReference>
<gene>
    <name evidence="7" type="ORF">SAMN04487884_1455</name>
</gene>
<feature type="domain" description="RNA polymerase sigma factor 70 region 4 type 2" evidence="6">
    <location>
        <begin position="100"/>
        <end position="148"/>
    </location>
</feature>
<dbReference type="InterPro" id="IPR013249">
    <property type="entry name" value="RNA_pol_sigma70_r4_t2"/>
</dbReference>
<dbReference type="CDD" id="cd06171">
    <property type="entry name" value="Sigma70_r4"/>
    <property type="match status" value="1"/>
</dbReference>
<dbReference type="NCBIfam" id="TIGR02937">
    <property type="entry name" value="sigma70-ECF"/>
    <property type="match status" value="1"/>
</dbReference>
<evidence type="ECO:0000313" key="7">
    <source>
        <dbReference type="EMBL" id="SES41588.1"/>
    </source>
</evidence>